<keyword evidence="1" id="KW-0472">Membrane</keyword>
<name>A0A841RC30_9SPIO</name>
<dbReference type="EMBL" id="JACHGJ010000004">
    <property type="protein sequence ID" value="MBB6480931.1"/>
    <property type="molecule type" value="Genomic_DNA"/>
</dbReference>
<feature type="transmembrane region" description="Helical" evidence="1">
    <location>
        <begin position="167"/>
        <end position="185"/>
    </location>
</feature>
<keyword evidence="3" id="KW-1185">Reference proteome</keyword>
<feature type="transmembrane region" description="Helical" evidence="1">
    <location>
        <begin position="114"/>
        <end position="132"/>
    </location>
</feature>
<feature type="transmembrane region" description="Helical" evidence="1">
    <location>
        <begin position="91"/>
        <end position="108"/>
    </location>
</feature>
<organism evidence="2 3">
    <name type="scientific">Spirochaeta isovalerica</name>
    <dbReference type="NCBI Taxonomy" id="150"/>
    <lineage>
        <taxon>Bacteria</taxon>
        <taxon>Pseudomonadati</taxon>
        <taxon>Spirochaetota</taxon>
        <taxon>Spirochaetia</taxon>
        <taxon>Spirochaetales</taxon>
        <taxon>Spirochaetaceae</taxon>
        <taxon>Spirochaeta</taxon>
    </lineage>
</organism>
<evidence type="ECO:0000313" key="3">
    <source>
        <dbReference type="Proteomes" id="UP000587760"/>
    </source>
</evidence>
<dbReference type="AlphaFoldDB" id="A0A841RC30"/>
<dbReference type="Proteomes" id="UP000587760">
    <property type="component" value="Unassembled WGS sequence"/>
</dbReference>
<accession>A0A841RC30</accession>
<evidence type="ECO:0000313" key="2">
    <source>
        <dbReference type="EMBL" id="MBB6480931.1"/>
    </source>
</evidence>
<sequence length="212" mass="24399">MKDLSFYSVIAVNTVILVRYTVLTVRKRIEPSLAMWIFFSIAVVGSLFSYLFDGDFSPLDNILNTSDIVLCLTLSAVIYFFGGREARFNRFEKLCLALVSLILTYWYFSKAHFTTNLSLQLIQFIAYLPVYYRMWKAGRNTESFLTWTLLFIVSVISLFDAKGTLAMIYSIRATACTAILLLLMIRLEIKKEPAEAGSRNKKRRIEKDLSRC</sequence>
<gene>
    <name evidence="2" type="ORF">HNR50_002604</name>
</gene>
<protein>
    <submittedName>
        <fullName evidence="2">Uncharacterized protein</fullName>
    </submittedName>
</protein>
<feature type="transmembrane region" description="Helical" evidence="1">
    <location>
        <begin position="34"/>
        <end position="52"/>
    </location>
</feature>
<feature type="transmembrane region" description="Helical" evidence="1">
    <location>
        <begin position="6"/>
        <end position="22"/>
    </location>
</feature>
<proteinExistence type="predicted"/>
<keyword evidence="1" id="KW-0812">Transmembrane</keyword>
<evidence type="ECO:0000256" key="1">
    <source>
        <dbReference type="SAM" id="Phobius"/>
    </source>
</evidence>
<dbReference type="RefSeq" id="WP_184747175.1">
    <property type="nucleotide sequence ID" value="NZ_JACHGJ010000004.1"/>
</dbReference>
<comment type="caution">
    <text evidence="2">The sequence shown here is derived from an EMBL/GenBank/DDBJ whole genome shotgun (WGS) entry which is preliminary data.</text>
</comment>
<reference evidence="2 3" key="1">
    <citation type="submission" date="2020-08" db="EMBL/GenBank/DDBJ databases">
        <title>Genomic Encyclopedia of Type Strains, Phase IV (KMG-IV): sequencing the most valuable type-strain genomes for metagenomic binning, comparative biology and taxonomic classification.</title>
        <authorList>
            <person name="Goeker M."/>
        </authorList>
    </citation>
    <scope>NUCLEOTIDE SEQUENCE [LARGE SCALE GENOMIC DNA]</scope>
    <source>
        <strain evidence="2 3">DSM 2461</strain>
    </source>
</reference>
<feature type="transmembrane region" description="Helical" evidence="1">
    <location>
        <begin position="64"/>
        <end position="82"/>
    </location>
</feature>
<feature type="transmembrane region" description="Helical" evidence="1">
    <location>
        <begin position="144"/>
        <end position="161"/>
    </location>
</feature>
<keyword evidence="1" id="KW-1133">Transmembrane helix</keyword>